<reference evidence="2" key="1">
    <citation type="submission" date="2021-12" db="EMBL/GenBank/DDBJ databases">
        <authorList>
            <person name="King R."/>
        </authorList>
    </citation>
    <scope>NUCLEOTIDE SEQUENCE</scope>
</reference>
<gene>
    <name evidence="2" type="ORF">BEMITA_LOCUS2781</name>
</gene>
<name>A0A9P0A513_BEMTA</name>
<dbReference type="Proteomes" id="UP001152759">
    <property type="component" value="Chromosome 10"/>
</dbReference>
<proteinExistence type="predicted"/>
<feature type="region of interest" description="Disordered" evidence="1">
    <location>
        <begin position="37"/>
        <end position="64"/>
    </location>
</feature>
<organism evidence="2 3">
    <name type="scientific">Bemisia tabaci</name>
    <name type="common">Sweetpotato whitefly</name>
    <name type="synonym">Aleurodes tabaci</name>
    <dbReference type="NCBI Taxonomy" id="7038"/>
    <lineage>
        <taxon>Eukaryota</taxon>
        <taxon>Metazoa</taxon>
        <taxon>Ecdysozoa</taxon>
        <taxon>Arthropoda</taxon>
        <taxon>Hexapoda</taxon>
        <taxon>Insecta</taxon>
        <taxon>Pterygota</taxon>
        <taxon>Neoptera</taxon>
        <taxon>Paraneoptera</taxon>
        <taxon>Hemiptera</taxon>
        <taxon>Sternorrhyncha</taxon>
        <taxon>Aleyrodoidea</taxon>
        <taxon>Aleyrodidae</taxon>
        <taxon>Aleyrodinae</taxon>
        <taxon>Bemisia</taxon>
    </lineage>
</organism>
<dbReference type="EMBL" id="OU963871">
    <property type="protein sequence ID" value="CAH0383321.1"/>
    <property type="molecule type" value="Genomic_DNA"/>
</dbReference>
<evidence type="ECO:0000313" key="2">
    <source>
        <dbReference type="EMBL" id="CAH0383321.1"/>
    </source>
</evidence>
<protein>
    <submittedName>
        <fullName evidence="2">Uncharacterized protein</fullName>
    </submittedName>
</protein>
<sequence>MHRILALRRIANHINDTTPSVTTHEGLQGVTYALRKANTPPKMSPSVGDETINDEWSANPTTEPITSKSRDNVYFFVDPNLLEFRDDDDLTMDFDPDIEAKFKTKTELRAYGLVQCTIKCVFRNCLSFV</sequence>
<evidence type="ECO:0000313" key="3">
    <source>
        <dbReference type="Proteomes" id="UP001152759"/>
    </source>
</evidence>
<dbReference type="AlphaFoldDB" id="A0A9P0A513"/>
<feature type="compositionally biased region" description="Polar residues" evidence="1">
    <location>
        <begin position="54"/>
        <end position="64"/>
    </location>
</feature>
<evidence type="ECO:0000256" key="1">
    <source>
        <dbReference type="SAM" id="MobiDB-lite"/>
    </source>
</evidence>
<keyword evidence="3" id="KW-1185">Reference proteome</keyword>
<accession>A0A9P0A513</accession>